<keyword evidence="7" id="KW-1185">Reference proteome</keyword>
<dbReference type="GO" id="GO:0003677">
    <property type="term" value="F:DNA binding"/>
    <property type="evidence" value="ECO:0007669"/>
    <property type="project" value="InterPro"/>
</dbReference>
<dbReference type="PANTHER" id="PTHR10429:SF0">
    <property type="entry name" value="DNA-3-METHYLADENINE GLYCOSYLASE"/>
    <property type="match status" value="1"/>
</dbReference>
<dbReference type="InterPro" id="IPR036995">
    <property type="entry name" value="MPG_sf"/>
</dbReference>
<dbReference type="Pfam" id="PF02245">
    <property type="entry name" value="Pur_DNA_glyco"/>
    <property type="match status" value="2"/>
</dbReference>
<keyword evidence="4 5" id="KW-0234">DNA repair</keyword>
<protein>
    <recommendedName>
        <fullName evidence="5">Putative 3-methyladenine DNA glycosylase</fullName>
        <ecNumber evidence="5">3.2.2.-</ecNumber>
    </recommendedName>
</protein>
<dbReference type="CDD" id="cd00540">
    <property type="entry name" value="AAG"/>
    <property type="match status" value="1"/>
</dbReference>
<evidence type="ECO:0000256" key="3">
    <source>
        <dbReference type="ARBA" id="ARBA00022801"/>
    </source>
</evidence>
<reference evidence="6" key="1">
    <citation type="submission" date="2020-08" db="EMBL/GenBank/DDBJ databases">
        <title>Genome public.</title>
        <authorList>
            <person name="Liu C."/>
            <person name="Sun Q."/>
        </authorList>
    </citation>
    <scope>NUCLEOTIDE SEQUENCE</scope>
    <source>
        <strain evidence="6">H8</strain>
    </source>
</reference>
<dbReference type="SUPFAM" id="SSF50486">
    <property type="entry name" value="FMT C-terminal domain-like"/>
    <property type="match status" value="1"/>
</dbReference>
<evidence type="ECO:0000256" key="1">
    <source>
        <dbReference type="ARBA" id="ARBA00009232"/>
    </source>
</evidence>
<dbReference type="InterPro" id="IPR011034">
    <property type="entry name" value="Formyl_transferase-like_C_sf"/>
</dbReference>
<gene>
    <name evidence="6" type="ORF">H8698_10850</name>
</gene>
<sequence>MKLLKDFYLQTALTAAPALLGKVLYHQTEEGRVTFGRITETEAYFGESDTACHARSGRTKRTNVLYEEGGIAYIYLCYGIHNLLNVVTGPRDFPQAVLIRAVEGFNGPGRLTRAMKIDHSLNGVSFLSSNRIWIEDDGAKPKFKATKRIGIDYATAEYRNKLWRFVIK</sequence>
<keyword evidence="2 5" id="KW-0227">DNA damage</keyword>
<name>A0A926HYU3_9FIRM</name>
<dbReference type="EMBL" id="JACRSU010000004">
    <property type="protein sequence ID" value="MBC8541474.1"/>
    <property type="molecule type" value="Genomic_DNA"/>
</dbReference>
<organism evidence="6 7">
    <name type="scientific">Congzhengia minquanensis</name>
    <dbReference type="NCBI Taxonomy" id="2763657"/>
    <lineage>
        <taxon>Bacteria</taxon>
        <taxon>Bacillati</taxon>
        <taxon>Bacillota</taxon>
        <taxon>Clostridia</taxon>
        <taxon>Eubacteriales</taxon>
        <taxon>Oscillospiraceae</taxon>
        <taxon>Congzhengia</taxon>
    </lineage>
</organism>
<keyword evidence="3 5" id="KW-0378">Hydrolase</keyword>
<dbReference type="InterPro" id="IPR003180">
    <property type="entry name" value="MPG"/>
</dbReference>
<dbReference type="RefSeq" id="WP_249313505.1">
    <property type="nucleotide sequence ID" value="NZ_JACRSU010000004.1"/>
</dbReference>
<evidence type="ECO:0000313" key="6">
    <source>
        <dbReference type="EMBL" id="MBC8541474.1"/>
    </source>
</evidence>
<dbReference type="EC" id="3.2.2.-" evidence="5"/>
<dbReference type="Gene3D" id="3.10.300.10">
    <property type="entry name" value="Methylpurine-DNA glycosylase (MPG)"/>
    <property type="match status" value="2"/>
</dbReference>
<dbReference type="NCBIfam" id="TIGR00567">
    <property type="entry name" value="3mg"/>
    <property type="match status" value="1"/>
</dbReference>
<dbReference type="GO" id="GO:0003905">
    <property type="term" value="F:alkylbase DNA N-glycosylase activity"/>
    <property type="evidence" value="ECO:0007669"/>
    <property type="project" value="InterPro"/>
</dbReference>
<accession>A0A926HYU3</accession>
<evidence type="ECO:0000256" key="2">
    <source>
        <dbReference type="ARBA" id="ARBA00022763"/>
    </source>
</evidence>
<dbReference type="AlphaFoldDB" id="A0A926HYU3"/>
<comment type="caution">
    <text evidence="6">The sequence shown here is derived from an EMBL/GenBank/DDBJ whole genome shotgun (WGS) entry which is preliminary data.</text>
</comment>
<evidence type="ECO:0000256" key="4">
    <source>
        <dbReference type="ARBA" id="ARBA00023204"/>
    </source>
</evidence>
<dbReference type="PANTHER" id="PTHR10429">
    <property type="entry name" value="DNA-3-METHYLADENINE GLYCOSYLASE"/>
    <property type="match status" value="1"/>
</dbReference>
<dbReference type="Proteomes" id="UP000611762">
    <property type="component" value="Unassembled WGS sequence"/>
</dbReference>
<dbReference type="HAMAP" id="MF_00527">
    <property type="entry name" value="3MGH"/>
    <property type="match status" value="1"/>
</dbReference>
<comment type="similarity">
    <text evidence="1 5">Belongs to the DNA glycosylase MPG family.</text>
</comment>
<dbReference type="GO" id="GO:0006284">
    <property type="term" value="P:base-excision repair"/>
    <property type="evidence" value="ECO:0007669"/>
    <property type="project" value="InterPro"/>
</dbReference>
<proteinExistence type="inferred from homology"/>
<evidence type="ECO:0000256" key="5">
    <source>
        <dbReference type="HAMAP-Rule" id="MF_00527"/>
    </source>
</evidence>
<evidence type="ECO:0000313" key="7">
    <source>
        <dbReference type="Proteomes" id="UP000611762"/>
    </source>
</evidence>